<sequence>MIVKLIWNFYPDDINLGNVLINNKQASNQMLEASIKQDKDDVIFILNKRNEHKLKYSKLDNKRIMSPIAGATIKFKGHTIIDLLTEVFNASKRTVRPNKELDHYFSNYLFEDTGLKYPNGQEYVISDNTKKKIHNKYMKEELTYYDLMTYKYIVKNFYFFELTYTDKKWFFGRRFEEFC</sequence>
<dbReference type="AlphaFoldDB" id="A0A6C0JB62"/>
<organism evidence="1">
    <name type="scientific">viral metagenome</name>
    <dbReference type="NCBI Taxonomy" id="1070528"/>
    <lineage>
        <taxon>unclassified sequences</taxon>
        <taxon>metagenomes</taxon>
        <taxon>organismal metagenomes</taxon>
    </lineage>
</organism>
<dbReference type="EMBL" id="MN740351">
    <property type="protein sequence ID" value="QHU02021.1"/>
    <property type="molecule type" value="Genomic_DNA"/>
</dbReference>
<proteinExistence type="predicted"/>
<evidence type="ECO:0000313" key="1">
    <source>
        <dbReference type="EMBL" id="QHU02021.1"/>
    </source>
</evidence>
<accession>A0A6C0JB62</accession>
<protein>
    <submittedName>
        <fullName evidence="1">Uncharacterized protein</fullName>
    </submittedName>
</protein>
<reference evidence="1" key="1">
    <citation type="journal article" date="2020" name="Nature">
        <title>Giant virus diversity and host interactions through global metagenomics.</title>
        <authorList>
            <person name="Schulz F."/>
            <person name="Roux S."/>
            <person name="Paez-Espino D."/>
            <person name="Jungbluth S."/>
            <person name="Walsh D.A."/>
            <person name="Denef V.J."/>
            <person name="McMahon K.D."/>
            <person name="Konstantinidis K.T."/>
            <person name="Eloe-Fadrosh E.A."/>
            <person name="Kyrpides N.C."/>
            <person name="Woyke T."/>
        </authorList>
    </citation>
    <scope>NUCLEOTIDE SEQUENCE</scope>
    <source>
        <strain evidence="1">GVMAG-M-3300025880-56</strain>
    </source>
</reference>
<name>A0A6C0JB62_9ZZZZ</name>